<feature type="region of interest" description="Disordered" evidence="1">
    <location>
        <begin position="24"/>
        <end position="94"/>
    </location>
</feature>
<dbReference type="Pfam" id="PF01713">
    <property type="entry name" value="Smr"/>
    <property type="match status" value="1"/>
</dbReference>
<dbReference type="EMBL" id="JAHWXP010000002">
    <property type="protein sequence ID" value="MBY8336482.1"/>
    <property type="molecule type" value="Genomic_DNA"/>
</dbReference>
<reference evidence="3 4" key="1">
    <citation type="submission" date="2021-07" db="EMBL/GenBank/DDBJ databases">
        <title>Alteriqipengyuania abyssalis NZ-12B nov, sp.nov isolated from deep sea sponge in pacific ocean.</title>
        <authorList>
            <person name="Tareen S."/>
            <person name="Wink J."/>
        </authorList>
    </citation>
    <scope>NUCLEOTIDE SEQUENCE [LARGE SCALE GENOMIC DNA]</scope>
    <source>
        <strain evidence="3 4">NZ-12B</strain>
    </source>
</reference>
<keyword evidence="4" id="KW-1185">Reference proteome</keyword>
<dbReference type="PANTHER" id="PTHR35562">
    <property type="entry name" value="DNA ENDONUCLEASE SMRA-RELATED"/>
    <property type="match status" value="1"/>
</dbReference>
<dbReference type="PANTHER" id="PTHR35562:SF2">
    <property type="entry name" value="DNA ENDONUCLEASE SMRA-RELATED"/>
    <property type="match status" value="1"/>
</dbReference>
<dbReference type="InterPro" id="IPR002625">
    <property type="entry name" value="Smr_dom"/>
</dbReference>
<dbReference type="Gene3D" id="3.30.1370.110">
    <property type="match status" value="1"/>
</dbReference>
<dbReference type="SUPFAM" id="SSF160443">
    <property type="entry name" value="SMR domain-like"/>
    <property type="match status" value="1"/>
</dbReference>
<feature type="compositionally biased region" description="Pro residues" evidence="1">
    <location>
        <begin position="46"/>
        <end position="56"/>
    </location>
</feature>
<evidence type="ECO:0000313" key="4">
    <source>
        <dbReference type="Proteomes" id="UP000759298"/>
    </source>
</evidence>
<evidence type="ECO:0000256" key="1">
    <source>
        <dbReference type="SAM" id="MobiDB-lite"/>
    </source>
</evidence>
<feature type="domain" description="Smr" evidence="2">
    <location>
        <begin position="112"/>
        <end position="201"/>
    </location>
</feature>
<dbReference type="PROSITE" id="PS50828">
    <property type="entry name" value="SMR"/>
    <property type="match status" value="1"/>
</dbReference>
<comment type="caution">
    <text evidence="3">The sequence shown here is derived from an EMBL/GenBank/DDBJ whole genome shotgun (WGS) entry which is preliminary data.</text>
</comment>
<protein>
    <submittedName>
        <fullName evidence="3">Smr/MutS family protein</fullName>
    </submittedName>
</protein>
<dbReference type="InterPro" id="IPR036063">
    <property type="entry name" value="Smr_dom_sf"/>
</dbReference>
<evidence type="ECO:0000259" key="2">
    <source>
        <dbReference type="PROSITE" id="PS50828"/>
    </source>
</evidence>
<name>A0ABS7PBQ1_9SPHN</name>
<accession>A0ABS7PBQ1</accession>
<evidence type="ECO:0000313" key="3">
    <source>
        <dbReference type="EMBL" id="MBY8336482.1"/>
    </source>
</evidence>
<dbReference type="Proteomes" id="UP000759298">
    <property type="component" value="Unassembled WGS sequence"/>
</dbReference>
<sequence length="204" mass="21262">MRHAPRGLSEEEAAAWAALAASVKPLHAGARSNAKRSKPEGEGPPARVPPTSPPPRGGGAGGGGAAPTTRRTPPPNPPPRGGGLSRPATQSGLDSHWDRRLKAGEIAPDVSLDLHGHGLERAYDRLMDGMAQARSMDARTVLVVTGKPRGGDAADRGERRGAIRAKILDWLAASEHGGSIAAVRSAHRRHGGEGALYIVLRRGR</sequence>
<organism evidence="3 4">
    <name type="scientific">Alteriqipengyuania abyssalis</name>
    <dbReference type="NCBI Taxonomy" id="2860200"/>
    <lineage>
        <taxon>Bacteria</taxon>
        <taxon>Pseudomonadati</taxon>
        <taxon>Pseudomonadota</taxon>
        <taxon>Alphaproteobacteria</taxon>
        <taxon>Sphingomonadales</taxon>
        <taxon>Erythrobacteraceae</taxon>
        <taxon>Alteriqipengyuania</taxon>
    </lineage>
</organism>
<proteinExistence type="predicted"/>
<gene>
    <name evidence="3" type="ORF">KYN89_05435</name>
</gene>